<feature type="transmembrane region" description="Helical" evidence="1">
    <location>
        <begin position="98"/>
        <end position="122"/>
    </location>
</feature>
<accession>A0AAN9JVN8</accession>
<keyword evidence="3" id="KW-1185">Reference proteome</keyword>
<organism evidence="2 3">
    <name type="scientific">Canavalia gladiata</name>
    <name type="common">Sword bean</name>
    <name type="synonym">Dolichos gladiatus</name>
    <dbReference type="NCBI Taxonomy" id="3824"/>
    <lineage>
        <taxon>Eukaryota</taxon>
        <taxon>Viridiplantae</taxon>
        <taxon>Streptophyta</taxon>
        <taxon>Embryophyta</taxon>
        <taxon>Tracheophyta</taxon>
        <taxon>Spermatophyta</taxon>
        <taxon>Magnoliopsida</taxon>
        <taxon>eudicotyledons</taxon>
        <taxon>Gunneridae</taxon>
        <taxon>Pentapetalae</taxon>
        <taxon>rosids</taxon>
        <taxon>fabids</taxon>
        <taxon>Fabales</taxon>
        <taxon>Fabaceae</taxon>
        <taxon>Papilionoideae</taxon>
        <taxon>50 kb inversion clade</taxon>
        <taxon>NPAAA clade</taxon>
        <taxon>indigoferoid/millettioid clade</taxon>
        <taxon>Phaseoleae</taxon>
        <taxon>Canavalia</taxon>
    </lineage>
</organism>
<gene>
    <name evidence="2" type="ORF">VNO77_44238</name>
</gene>
<dbReference type="AlphaFoldDB" id="A0AAN9JVN8"/>
<dbReference type="EMBL" id="JAYMYQ010000011">
    <property type="protein sequence ID" value="KAK7306310.1"/>
    <property type="molecule type" value="Genomic_DNA"/>
</dbReference>
<evidence type="ECO:0000313" key="2">
    <source>
        <dbReference type="EMBL" id="KAK7306310.1"/>
    </source>
</evidence>
<dbReference type="Proteomes" id="UP001367508">
    <property type="component" value="Unassembled WGS sequence"/>
</dbReference>
<name>A0AAN9JVN8_CANGL</name>
<protein>
    <submittedName>
        <fullName evidence="2">Uncharacterized protein</fullName>
    </submittedName>
</protein>
<feature type="transmembrane region" description="Helical" evidence="1">
    <location>
        <begin position="171"/>
        <end position="190"/>
    </location>
</feature>
<sequence length="227" mass="26711">MVETSRSSRLGDLWFECRTRRQIYERNQKYDPNGWRPVPRIQYHWEHSLTPLGWSCMALTTLSIPGSASRVPRDLTEINFISMVITFRILTLEERYHYANLLISTLGSGFSFTVVKSLFFWVPPSSSWLVLKPGPPSSSRHLDLFLLVVPQHHQEEATLELRPLFLSWRRGYPNSFSSLFFAPFFFFRAFSRMGYREMGSQPPKPRESSQQKKTLFSYFFCFNFSVH</sequence>
<evidence type="ECO:0000256" key="1">
    <source>
        <dbReference type="SAM" id="Phobius"/>
    </source>
</evidence>
<keyword evidence="1" id="KW-1133">Transmembrane helix</keyword>
<reference evidence="2 3" key="1">
    <citation type="submission" date="2024-01" db="EMBL/GenBank/DDBJ databases">
        <title>The genomes of 5 underutilized Papilionoideae crops provide insights into root nodulation and disease resistanc.</title>
        <authorList>
            <person name="Jiang F."/>
        </authorList>
    </citation>
    <scope>NUCLEOTIDE SEQUENCE [LARGE SCALE GENOMIC DNA]</scope>
    <source>
        <strain evidence="2">LVBAO_FW01</strain>
        <tissue evidence="2">Leaves</tissue>
    </source>
</reference>
<keyword evidence="1" id="KW-0472">Membrane</keyword>
<proteinExistence type="predicted"/>
<comment type="caution">
    <text evidence="2">The sequence shown here is derived from an EMBL/GenBank/DDBJ whole genome shotgun (WGS) entry which is preliminary data.</text>
</comment>
<keyword evidence="1" id="KW-0812">Transmembrane</keyword>
<evidence type="ECO:0000313" key="3">
    <source>
        <dbReference type="Proteomes" id="UP001367508"/>
    </source>
</evidence>